<dbReference type="Gene3D" id="3.30.70.330">
    <property type="match status" value="2"/>
</dbReference>
<evidence type="ECO:0000256" key="2">
    <source>
        <dbReference type="ARBA" id="ARBA00022884"/>
    </source>
</evidence>
<dbReference type="SUPFAM" id="SSF54928">
    <property type="entry name" value="RNA-binding domain, RBD"/>
    <property type="match status" value="2"/>
</dbReference>
<keyword evidence="6" id="KW-1185">Reference proteome</keyword>
<comment type="caution">
    <text evidence="5">The sequence shown here is derived from an EMBL/GenBank/DDBJ whole genome shotgun (WGS) entry which is preliminary data.</text>
</comment>
<dbReference type="OrthoDB" id="1875751at2759"/>
<dbReference type="AlphaFoldDB" id="A0A8S1IXB6"/>
<keyword evidence="1" id="KW-0677">Repeat</keyword>
<evidence type="ECO:0000256" key="3">
    <source>
        <dbReference type="PROSITE-ProRule" id="PRU00176"/>
    </source>
</evidence>
<sequence length="310" mass="32761">MYGGHGGWVRTDGMGMAVDMGMGRPMGAAGGLRLGAMGGDAGWYGRPAGGFPARPGGRGAPAGGGRAATFTEGKLFLGGLDSTTTKESLTMYCCRWGELIDAVVMEGRGFGFVTFEDPRNAQNFLEHRSHVIDGKGVEAKAAVPKGTGGSSNLTKKLFVGGTGELSDEDFRLHFERFGEIQDAAIVRRADGASRGFGFVTFSNEMSVEKCLVLHHELNGRKVDLRRAVPKDQMPMPGGFGMPMSMGSTRAGYGPLVAYGGTAMSEMAAMGSHIGGYQMGGYPMGAMPPYLQGYDTTFGPQVLKPHRFAPY</sequence>
<reference evidence="5" key="1">
    <citation type="submission" date="2020-12" db="EMBL/GenBank/DDBJ databases">
        <authorList>
            <person name="Iha C."/>
        </authorList>
    </citation>
    <scope>NUCLEOTIDE SEQUENCE</scope>
</reference>
<dbReference type="SMART" id="SM00360">
    <property type="entry name" value="RRM"/>
    <property type="match status" value="2"/>
</dbReference>
<evidence type="ECO:0000313" key="5">
    <source>
        <dbReference type="EMBL" id="CAD7698390.1"/>
    </source>
</evidence>
<dbReference type="InterPro" id="IPR000504">
    <property type="entry name" value="RRM_dom"/>
</dbReference>
<feature type="domain" description="RRM" evidence="4">
    <location>
        <begin position="155"/>
        <end position="229"/>
    </location>
</feature>
<dbReference type="GO" id="GO:0003729">
    <property type="term" value="F:mRNA binding"/>
    <property type="evidence" value="ECO:0007669"/>
    <property type="project" value="TreeGrafter"/>
</dbReference>
<protein>
    <recommendedName>
        <fullName evidence="4">RRM domain-containing protein</fullName>
    </recommendedName>
</protein>
<evidence type="ECO:0000256" key="1">
    <source>
        <dbReference type="ARBA" id="ARBA00022737"/>
    </source>
</evidence>
<gene>
    <name evidence="5" type="ORF">OSTQU699_LOCUS3751</name>
</gene>
<keyword evidence="2 3" id="KW-0694">RNA-binding</keyword>
<dbReference type="PROSITE" id="PS50102">
    <property type="entry name" value="RRM"/>
    <property type="match status" value="2"/>
</dbReference>
<dbReference type="InterPro" id="IPR012677">
    <property type="entry name" value="Nucleotide-bd_a/b_plait_sf"/>
</dbReference>
<dbReference type="Pfam" id="PF00076">
    <property type="entry name" value="RRM_1"/>
    <property type="match status" value="2"/>
</dbReference>
<proteinExistence type="predicted"/>
<dbReference type="InterPro" id="IPR035979">
    <property type="entry name" value="RBD_domain_sf"/>
</dbReference>
<evidence type="ECO:0000313" key="6">
    <source>
        <dbReference type="Proteomes" id="UP000708148"/>
    </source>
</evidence>
<evidence type="ECO:0000259" key="4">
    <source>
        <dbReference type="PROSITE" id="PS50102"/>
    </source>
</evidence>
<name>A0A8S1IXB6_9CHLO</name>
<feature type="domain" description="RRM" evidence="4">
    <location>
        <begin position="73"/>
        <end position="144"/>
    </location>
</feature>
<dbReference type="EMBL" id="CAJHUC010000819">
    <property type="protein sequence ID" value="CAD7698390.1"/>
    <property type="molecule type" value="Genomic_DNA"/>
</dbReference>
<dbReference type="PANTHER" id="PTHR48032">
    <property type="entry name" value="RNA-BINDING PROTEIN MUSASHI HOMOLOG RBP6"/>
    <property type="match status" value="1"/>
</dbReference>
<dbReference type="PANTHER" id="PTHR48032:SF6">
    <property type="entry name" value="RNA-BINDING (RRM_RBD_RNP MOTIFS) FAMILY PROTEIN"/>
    <property type="match status" value="1"/>
</dbReference>
<dbReference type="GO" id="GO:0006417">
    <property type="term" value="P:regulation of translation"/>
    <property type="evidence" value="ECO:0007669"/>
    <property type="project" value="TreeGrafter"/>
</dbReference>
<organism evidence="5 6">
    <name type="scientific">Ostreobium quekettii</name>
    <dbReference type="NCBI Taxonomy" id="121088"/>
    <lineage>
        <taxon>Eukaryota</taxon>
        <taxon>Viridiplantae</taxon>
        <taxon>Chlorophyta</taxon>
        <taxon>core chlorophytes</taxon>
        <taxon>Ulvophyceae</taxon>
        <taxon>TCBD clade</taxon>
        <taxon>Bryopsidales</taxon>
        <taxon>Ostreobineae</taxon>
        <taxon>Ostreobiaceae</taxon>
        <taxon>Ostreobium</taxon>
    </lineage>
</organism>
<dbReference type="Proteomes" id="UP000708148">
    <property type="component" value="Unassembled WGS sequence"/>
</dbReference>
<accession>A0A8S1IXB6</accession>